<sequence length="310" mass="33920">MSSAHPHQDQDSAPACPGPDPQPRAPTSFEVPTGAVDTHAHVIGLPPYYPFVAARSYTPPEAKPAKYLEMLDAIGMTYGVLIQVSVHGTDDRLMRETLRANQQRLRGISVLPLGLPASDYDKAASSGVVGLRLNVLYGGGIGYQDLDEFEALARDMNWHLQFLLDVRELPDLAPRLSRLKVPFIIDHMGHFPATLGGQTPGFQTLIGLVRDGGWVKLSGAYRLAEAPPYSETIPLARALAEAAPGRCVWGSDWPHVAHWSSIINVGDLLDTLAMWVPDETLRNRILVDNPQRLYGFRASSDGVNDKVMRS</sequence>
<dbReference type="InterPro" id="IPR006680">
    <property type="entry name" value="Amidohydro-rel"/>
</dbReference>
<dbReference type="Pfam" id="PF04909">
    <property type="entry name" value="Amidohydro_2"/>
    <property type="match status" value="1"/>
</dbReference>
<feature type="region of interest" description="Disordered" evidence="1">
    <location>
        <begin position="1"/>
        <end position="31"/>
    </location>
</feature>
<evidence type="ECO:0000259" key="2">
    <source>
        <dbReference type="Pfam" id="PF04909"/>
    </source>
</evidence>
<evidence type="ECO:0000256" key="1">
    <source>
        <dbReference type="SAM" id="MobiDB-lite"/>
    </source>
</evidence>
<keyword evidence="3" id="KW-0378">Hydrolase</keyword>
<name>A0A1M5XVZ5_9BRAD</name>
<dbReference type="Proteomes" id="UP000189796">
    <property type="component" value="Chromosome I"/>
</dbReference>
<dbReference type="Gene3D" id="3.20.20.140">
    <property type="entry name" value="Metal-dependent hydrolases"/>
    <property type="match status" value="1"/>
</dbReference>
<gene>
    <name evidence="3" type="ORF">SAMN05443248_7672</name>
</gene>
<dbReference type="InterPro" id="IPR052358">
    <property type="entry name" value="Aro_Compnd_Degr_Hydrolases"/>
</dbReference>
<dbReference type="EMBL" id="LT670817">
    <property type="protein sequence ID" value="SHI03970.1"/>
    <property type="molecule type" value="Genomic_DNA"/>
</dbReference>
<feature type="compositionally biased region" description="Basic and acidic residues" evidence="1">
    <location>
        <begin position="1"/>
        <end position="10"/>
    </location>
</feature>
<dbReference type="OrthoDB" id="9787654at2"/>
<evidence type="ECO:0000313" key="3">
    <source>
        <dbReference type="EMBL" id="SHI03970.1"/>
    </source>
</evidence>
<accession>A0A1M5XVZ5</accession>
<dbReference type="SUPFAM" id="SSF51556">
    <property type="entry name" value="Metallo-dependent hydrolases"/>
    <property type="match status" value="1"/>
</dbReference>
<dbReference type="AlphaFoldDB" id="A0A1M5XVZ5"/>
<feature type="domain" description="Amidohydrolase-related" evidence="2">
    <location>
        <begin position="36"/>
        <end position="296"/>
    </location>
</feature>
<organism evidence="3 4">
    <name type="scientific">Bradyrhizobium erythrophlei</name>
    <dbReference type="NCBI Taxonomy" id="1437360"/>
    <lineage>
        <taxon>Bacteria</taxon>
        <taxon>Pseudomonadati</taxon>
        <taxon>Pseudomonadota</taxon>
        <taxon>Alphaproteobacteria</taxon>
        <taxon>Hyphomicrobiales</taxon>
        <taxon>Nitrobacteraceae</taxon>
        <taxon>Bradyrhizobium</taxon>
    </lineage>
</organism>
<protein>
    <submittedName>
        <fullName evidence="3">Predicted metal-dependent hydrolase, TIM-barrel fold</fullName>
    </submittedName>
</protein>
<evidence type="ECO:0000313" key="4">
    <source>
        <dbReference type="Proteomes" id="UP000189796"/>
    </source>
</evidence>
<dbReference type="InterPro" id="IPR032466">
    <property type="entry name" value="Metal_Hydrolase"/>
</dbReference>
<reference evidence="3 4" key="1">
    <citation type="submission" date="2016-11" db="EMBL/GenBank/DDBJ databases">
        <authorList>
            <person name="Jaros S."/>
            <person name="Januszkiewicz K."/>
            <person name="Wedrychowicz H."/>
        </authorList>
    </citation>
    <scope>NUCLEOTIDE SEQUENCE [LARGE SCALE GENOMIC DNA]</scope>
    <source>
        <strain evidence="3 4">GAS138</strain>
    </source>
</reference>
<dbReference type="GO" id="GO:0016787">
    <property type="term" value="F:hydrolase activity"/>
    <property type="evidence" value="ECO:0007669"/>
    <property type="project" value="UniProtKB-KW"/>
</dbReference>
<proteinExistence type="predicted"/>
<dbReference type="RefSeq" id="WP_079605834.1">
    <property type="nucleotide sequence ID" value="NZ_LT670817.1"/>
</dbReference>
<dbReference type="PANTHER" id="PTHR35563:SF2">
    <property type="entry name" value="BARREL METAL-DEPENDENT HYDROLASE, PUTATIVE (AFU_ORTHOLOGUE AFUA_1G16240)-RELATED"/>
    <property type="match status" value="1"/>
</dbReference>
<dbReference type="PANTHER" id="PTHR35563">
    <property type="entry name" value="BARREL METAL-DEPENDENT HYDROLASE, PUTATIVE (AFU_ORTHOLOGUE AFUA_1G16240)-RELATED"/>
    <property type="match status" value="1"/>
</dbReference>